<dbReference type="Gene3D" id="3.30.40.10">
    <property type="entry name" value="Zinc/RING finger domain, C3HC4 (zinc finger)"/>
    <property type="match status" value="1"/>
</dbReference>
<keyword evidence="5" id="KW-0863">Zinc-finger</keyword>
<evidence type="ECO:0000256" key="6">
    <source>
        <dbReference type="ARBA" id="ARBA00022833"/>
    </source>
</evidence>
<dbReference type="InterPro" id="IPR036465">
    <property type="entry name" value="vWFA_dom_sf"/>
</dbReference>
<evidence type="ECO:0000256" key="2">
    <source>
        <dbReference type="ARBA" id="ARBA00006092"/>
    </source>
</evidence>
<feature type="domain" description="VWFA" evidence="13">
    <location>
        <begin position="78"/>
        <end position="252"/>
    </location>
</feature>
<evidence type="ECO:0000256" key="4">
    <source>
        <dbReference type="ARBA" id="ARBA00022763"/>
    </source>
</evidence>
<dbReference type="SMART" id="SM01047">
    <property type="entry name" value="C1_4"/>
    <property type="match status" value="1"/>
</dbReference>
<dbReference type="AlphaFoldDB" id="A0A7I8W0Z0"/>
<dbReference type="GO" id="GO:0008270">
    <property type="term" value="F:zinc ion binding"/>
    <property type="evidence" value="ECO:0007669"/>
    <property type="project" value="UniProtKB-UniRule"/>
</dbReference>
<dbReference type="InterPro" id="IPR002035">
    <property type="entry name" value="VWF_A"/>
</dbReference>
<protein>
    <recommendedName>
        <fullName evidence="11">General transcription factor IIH subunit</fullName>
    </recommendedName>
</protein>
<dbReference type="Proteomes" id="UP000549394">
    <property type="component" value="Unassembled WGS sequence"/>
</dbReference>
<dbReference type="InterPro" id="IPR013087">
    <property type="entry name" value="Znf_C2H2_type"/>
</dbReference>
<keyword evidence="4" id="KW-0227">DNA damage</keyword>
<dbReference type="SUPFAM" id="SSF57889">
    <property type="entry name" value="Cysteine-rich domain"/>
    <property type="match status" value="1"/>
</dbReference>
<dbReference type="OrthoDB" id="284275at2759"/>
<reference evidence="14 15" key="1">
    <citation type="submission" date="2020-08" db="EMBL/GenBank/DDBJ databases">
        <authorList>
            <person name="Hejnol A."/>
        </authorList>
    </citation>
    <scope>NUCLEOTIDE SEQUENCE [LARGE SCALE GENOMIC DNA]</scope>
</reference>
<evidence type="ECO:0000259" key="13">
    <source>
        <dbReference type="PROSITE" id="PS50234"/>
    </source>
</evidence>
<dbReference type="Gene3D" id="3.40.50.410">
    <property type="entry name" value="von Willebrand factor, type A domain"/>
    <property type="match status" value="1"/>
</dbReference>
<dbReference type="GO" id="GO:0000439">
    <property type="term" value="C:transcription factor TFIIH core complex"/>
    <property type="evidence" value="ECO:0007669"/>
    <property type="project" value="InterPro"/>
</dbReference>
<name>A0A7I8W0Z0_9ANNE</name>
<dbReference type="PROSITE" id="PS00028">
    <property type="entry name" value="ZINC_FINGER_C2H2_1"/>
    <property type="match status" value="1"/>
</dbReference>
<dbReference type="InterPro" id="IPR004595">
    <property type="entry name" value="TFIIH_C1-like_dom"/>
</dbReference>
<dbReference type="InterPro" id="IPR013083">
    <property type="entry name" value="Znf_RING/FYVE/PHD"/>
</dbReference>
<evidence type="ECO:0000256" key="7">
    <source>
        <dbReference type="ARBA" id="ARBA00023015"/>
    </source>
</evidence>
<organism evidence="14 15">
    <name type="scientific">Dimorphilus gyrociliatus</name>
    <dbReference type="NCBI Taxonomy" id="2664684"/>
    <lineage>
        <taxon>Eukaryota</taxon>
        <taxon>Metazoa</taxon>
        <taxon>Spiralia</taxon>
        <taxon>Lophotrochozoa</taxon>
        <taxon>Annelida</taxon>
        <taxon>Polychaeta</taxon>
        <taxon>Polychaeta incertae sedis</taxon>
        <taxon>Dinophilidae</taxon>
        <taxon>Dimorphilus</taxon>
    </lineage>
</organism>
<dbReference type="SUPFAM" id="SSF53300">
    <property type="entry name" value="vWA-like"/>
    <property type="match status" value="1"/>
</dbReference>
<keyword evidence="3 11" id="KW-0479">Metal-binding</keyword>
<accession>A0A7I8W0Z0</accession>
<keyword evidence="7 11" id="KW-0805">Transcription regulation</keyword>
<dbReference type="NCBIfam" id="TIGR00622">
    <property type="entry name" value="ssl1"/>
    <property type="match status" value="1"/>
</dbReference>
<dbReference type="GO" id="GO:0006351">
    <property type="term" value="P:DNA-templated transcription"/>
    <property type="evidence" value="ECO:0007669"/>
    <property type="project" value="InterPro"/>
</dbReference>
<proteinExistence type="inferred from homology"/>
<comment type="subcellular location">
    <subcellularLocation>
        <location evidence="1 11">Nucleus</location>
    </subcellularLocation>
</comment>
<dbReference type="GO" id="GO:0006357">
    <property type="term" value="P:regulation of transcription by RNA polymerase II"/>
    <property type="evidence" value="ECO:0007669"/>
    <property type="project" value="TreeGrafter"/>
</dbReference>
<evidence type="ECO:0000256" key="9">
    <source>
        <dbReference type="ARBA" id="ARBA00023204"/>
    </source>
</evidence>
<keyword evidence="15" id="KW-1185">Reference proteome</keyword>
<evidence type="ECO:0000313" key="14">
    <source>
        <dbReference type="EMBL" id="CAD5122231.1"/>
    </source>
</evidence>
<evidence type="ECO:0000256" key="12">
    <source>
        <dbReference type="PIRSR" id="PIRSR015919-1"/>
    </source>
</evidence>
<evidence type="ECO:0000256" key="11">
    <source>
        <dbReference type="PIRNR" id="PIRNR015919"/>
    </source>
</evidence>
<dbReference type="GO" id="GO:0005675">
    <property type="term" value="C:transcription factor TFIIH holo complex"/>
    <property type="evidence" value="ECO:0007669"/>
    <property type="project" value="UniProtKB-UniRule"/>
</dbReference>
<dbReference type="InterPro" id="IPR046349">
    <property type="entry name" value="C1-like_sf"/>
</dbReference>
<evidence type="ECO:0000256" key="5">
    <source>
        <dbReference type="ARBA" id="ARBA00022771"/>
    </source>
</evidence>
<dbReference type="InterPro" id="IPR007198">
    <property type="entry name" value="Ssl1-like"/>
</dbReference>
<dbReference type="GO" id="GO:0006289">
    <property type="term" value="P:nucleotide-excision repair"/>
    <property type="evidence" value="ECO:0007669"/>
    <property type="project" value="UniProtKB-UniRule"/>
</dbReference>
<evidence type="ECO:0000256" key="8">
    <source>
        <dbReference type="ARBA" id="ARBA00023163"/>
    </source>
</evidence>
<keyword evidence="8 11" id="KW-0804">Transcription</keyword>
<feature type="zinc finger region" description="C4-type" evidence="12">
    <location>
        <begin position="301"/>
        <end position="318"/>
    </location>
</feature>
<dbReference type="InterPro" id="IPR012170">
    <property type="entry name" value="TFIIH_SSL1/p44"/>
</dbReference>
<dbReference type="Pfam" id="PF07975">
    <property type="entry name" value="C1_4"/>
    <property type="match status" value="1"/>
</dbReference>
<keyword evidence="9" id="KW-0234">DNA repair</keyword>
<dbReference type="SMART" id="SM00327">
    <property type="entry name" value="VWA"/>
    <property type="match status" value="1"/>
</dbReference>
<dbReference type="FunFam" id="3.40.50.410:FF:000015">
    <property type="entry name" value="General transcription factor IIH subunit 2"/>
    <property type="match status" value="1"/>
</dbReference>
<evidence type="ECO:0000256" key="3">
    <source>
        <dbReference type="ARBA" id="ARBA00022723"/>
    </source>
</evidence>
<dbReference type="Pfam" id="PF04056">
    <property type="entry name" value="Ssl1"/>
    <property type="match status" value="1"/>
</dbReference>
<evidence type="ECO:0000256" key="1">
    <source>
        <dbReference type="ARBA" id="ARBA00004123"/>
    </source>
</evidence>
<dbReference type="EMBL" id="CAJFCJ010000016">
    <property type="protein sequence ID" value="CAD5122231.1"/>
    <property type="molecule type" value="Genomic_DNA"/>
</dbReference>
<keyword evidence="6 11" id="KW-0862">Zinc</keyword>
<dbReference type="PROSITE" id="PS50234">
    <property type="entry name" value="VWFA"/>
    <property type="match status" value="1"/>
</dbReference>
<evidence type="ECO:0000313" key="15">
    <source>
        <dbReference type="Proteomes" id="UP000549394"/>
    </source>
</evidence>
<sequence>MDNAKRSGTNLQTIKMAAADDDIEKGYAWETEYERTWEGLTEDSSGSLQSSVNEIIRGNKKKQIIKRASNLKLGMIRYLFLVIDASNAMNEQDLKPNRLIATTKLLETFIHEFFDQNPISQLGIISTSNKRSAIISDLSGDIRRHLNSLQKLTSGAGEPSLQNSYEMAISVLKYVPDHSSREILTLCGSLTTCDPFDINFTIKTLREHRIRVSIIGLAAEVRIMKVLCKNTDGKYAVMMDVPHLKELLNDQVAPPPIYKETKPSLVLMGFPNEISADDAMLSTCWCHIKNEAKITGHGYLCPRCQAKCCDLPSECQVCGILLVSAPHLARSYHHLFPLAPFNDVSTEDALPAHRRFCTSCQTYLTDKISYQCQKCNSVFCVDCDVFIHDSLHTCPVCTSGKTN</sequence>
<comment type="similarity">
    <text evidence="2 11">Belongs to the GTF2H2 family.</text>
</comment>
<dbReference type="PANTHER" id="PTHR12695:SF2">
    <property type="entry name" value="GENERAL TRANSCRIPTION FACTOR IIH SUBUNIT 2-RELATED"/>
    <property type="match status" value="1"/>
</dbReference>
<evidence type="ECO:0000256" key="10">
    <source>
        <dbReference type="ARBA" id="ARBA00023242"/>
    </source>
</evidence>
<gene>
    <name evidence="14" type="ORF">DGYR_LOCUS10063</name>
</gene>
<dbReference type="PIRSF" id="PIRSF015919">
    <property type="entry name" value="TFIIH_SSL1"/>
    <property type="match status" value="1"/>
</dbReference>
<keyword evidence="10 11" id="KW-0539">Nucleus</keyword>
<dbReference type="CDD" id="cd01453">
    <property type="entry name" value="vWA_transcription_factor_IIH_type"/>
    <property type="match status" value="1"/>
</dbReference>
<dbReference type="PANTHER" id="PTHR12695">
    <property type="entry name" value="GENERAL TRANSCRIPTION FACTOR IIH SUBUNIT 2"/>
    <property type="match status" value="1"/>
</dbReference>
<comment type="caution">
    <text evidence="14">The sequence shown here is derived from an EMBL/GenBank/DDBJ whole genome shotgun (WGS) entry which is preliminary data.</text>
</comment>